<keyword evidence="2" id="KW-0472">Membrane</keyword>
<proteinExistence type="predicted"/>
<accession>A0A8J7YJ46</accession>
<feature type="region of interest" description="Disordered" evidence="1">
    <location>
        <begin position="251"/>
        <end position="274"/>
    </location>
</feature>
<feature type="domain" description="DUF7345" evidence="4">
    <location>
        <begin position="39"/>
        <end position="166"/>
    </location>
</feature>
<evidence type="ECO:0000313" key="5">
    <source>
        <dbReference type="EMBL" id="MBX0304044.1"/>
    </source>
</evidence>
<dbReference type="Pfam" id="PF24036">
    <property type="entry name" value="DUF7345"/>
    <property type="match status" value="1"/>
</dbReference>
<evidence type="ECO:0000256" key="1">
    <source>
        <dbReference type="SAM" id="MobiDB-lite"/>
    </source>
</evidence>
<dbReference type="AlphaFoldDB" id="A0A8J7YJ46"/>
<feature type="region of interest" description="Disordered" evidence="1">
    <location>
        <begin position="166"/>
        <end position="196"/>
    </location>
</feature>
<keyword evidence="2" id="KW-0812">Transmembrane</keyword>
<feature type="domain" description="DUF7343" evidence="3">
    <location>
        <begin position="276"/>
        <end position="337"/>
    </location>
</feature>
<keyword evidence="2" id="KW-1133">Transmembrane helix</keyword>
<evidence type="ECO:0000259" key="3">
    <source>
        <dbReference type="Pfam" id="PF24034"/>
    </source>
</evidence>
<organism evidence="5 6">
    <name type="scientific">Haloarcula salinisoli</name>
    <dbReference type="NCBI Taxonomy" id="2487746"/>
    <lineage>
        <taxon>Archaea</taxon>
        <taxon>Methanobacteriati</taxon>
        <taxon>Methanobacteriota</taxon>
        <taxon>Stenosarchaea group</taxon>
        <taxon>Halobacteria</taxon>
        <taxon>Halobacteriales</taxon>
        <taxon>Haloarculaceae</taxon>
        <taxon>Haloarcula</taxon>
    </lineage>
</organism>
<dbReference type="RefSeq" id="WP_220588278.1">
    <property type="nucleotide sequence ID" value="NZ_RKLQ01000002.1"/>
</dbReference>
<feature type="compositionally biased region" description="Basic and acidic residues" evidence="1">
    <location>
        <begin position="166"/>
        <end position="180"/>
    </location>
</feature>
<keyword evidence="6" id="KW-1185">Reference proteome</keyword>
<evidence type="ECO:0000259" key="4">
    <source>
        <dbReference type="Pfam" id="PF24036"/>
    </source>
</evidence>
<feature type="transmembrane region" description="Helical" evidence="2">
    <location>
        <begin position="214"/>
        <end position="238"/>
    </location>
</feature>
<protein>
    <recommendedName>
        <fullName evidence="7">DUF4897 domain-containing protein</fullName>
    </recommendedName>
</protein>
<evidence type="ECO:0008006" key="7">
    <source>
        <dbReference type="Google" id="ProtNLM"/>
    </source>
</evidence>
<dbReference type="InterPro" id="IPR055767">
    <property type="entry name" value="DUF7343"/>
</dbReference>
<comment type="caution">
    <text evidence="5">The sequence shown here is derived from an EMBL/GenBank/DDBJ whole genome shotgun (WGS) entry which is preliminary data.</text>
</comment>
<dbReference type="Pfam" id="PF24034">
    <property type="entry name" value="DUF7343"/>
    <property type="match status" value="1"/>
</dbReference>
<name>A0A8J7YJ46_9EURY</name>
<dbReference type="InterPro" id="IPR055769">
    <property type="entry name" value="DUF7345"/>
</dbReference>
<sequence>MRRVSAVVAVLLLAVLAPTAAGAAFSQQSVDADVVVMTADVTASGDAAWTIDYRVRLSDDNETQAFEELQADIRANESVYTGRFRDRMNRTARAGENATGREMAIDNVSVETSQESVGQSYGVVTYEFRWTNFAAVNDTHIRAGDAVAGLYLDRNTSLTMQWPSEYRSESVRPSPDEEGARSVTWHGRQSFGEDEPQVVVTNESQPFGDDVGQLSSLVGLLGLGLALLVLAVAGYGVYRYVRADEPDGADDAVAAADTEGGDDSAASDTDTPPAELLSNEEQVLKLLRENGGRIKQQRVASDLDWTAAKTSQVIGGLREEGDVETFRIGRENVVTLPDTDLTDGADGGSEDE</sequence>
<gene>
    <name evidence="5" type="ORF">EGD98_10235</name>
</gene>
<evidence type="ECO:0000256" key="2">
    <source>
        <dbReference type="SAM" id="Phobius"/>
    </source>
</evidence>
<dbReference type="EMBL" id="RKLQ01000002">
    <property type="protein sequence ID" value="MBX0304044.1"/>
    <property type="molecule type" value="Genomic_DNA"/>
</dbReference>
<dbReference type="Proteomes" id="UP000783863">
    <property type="component" value="Unassembled WGS sequence"/>
</dbReference>
<evidence type="ECO:0000313" key="6">
    <source>
        <dbReference type="Proteomes" id="UP000783863"/>
    </source>
</evidence>
<reference evidence="5" key="1">
    <citation type="submission" date="2021-06" db="EMBL/GenBank/DDBJ databases">
        <title>Halomicroarcula sp. F24A a new haloarchaeum isolated from saline soil.</title>
        <authorList>
            <person name="Duran-Viseras A."/>
            <person name="Sanchez-Porro C."/>
            <person name="Ventosa A."/>
        </authorList>
    </citation>
    <scope>NUCLEOTIDE SEQUENCE</scope>
    <source>
        <strain evidence="5">F24A</strain>
    </source>
</reference>